<dbReference type="PANTHER" id="PTHR48090:SF3">
    <property type="entry name" value="UNDECAPRENYL-PHOSPHATE 4-DEOXY-4-FORMAMIDO-L-ARABINOSE TRANSFERASE"/>
    <property type="match status" value="1"/>
</dbReference>
<name>A0ABS8W5A0_9GAMM</name>
<dbReference type="RefSeq" id="WP_233051289.1">
    <property type="nucleotide sequence ID" value="NZ_JAIMJA010000002.1"/>
</dbReference>
<dbReference type="Gene3D" id="3.90.550.10">
    <property type="entry name" value="Spore Coat Polysaccharide Biosynthesis Protein SpsA, Chain A"/>
    <property type="match status" value="1"/>
</dbReference>
<reference evidence="9 10" key="1">
    <citation type="journal article" date="2022" name="Environ. Microbiol. Rep.">
        <title>Eco-phylogenetic analyses reveal divergent evolution of vitamin B12 metabolism in the marine bacterial family 'Psychromonadaceae'.</title>
        <authorList>
            <person name="Jin X."/>
            <person name="Yang Y."/>
            <person name="Cao H."/>
            <person name="Gao B."/>
            <person name="Zhao Z."/>
        </authorList>
    </citation>
    <scope>NUCLEOTIDE SEQUENCE [LARGE SCALE GENOMIC DNA]</scope>
    <source>
        <strain evidence="9 10">MKS20</strain>
    </source>
</reference>
<evidence type="ECO:0000256" key="3">
    <source>
        <dbReference type="ARBA" id="ARBA00022679"/>
    </source>
</evidence>
<keyword evidence="6" id="KW-1133">Transmembrane helix</keyword>
<dbReference type="EMBL" id="JAIMJA010000002">
    <property type="protein sequence ID" value="MCE2593698.1"/>
    <property type="molecule type" value="Genomic_DNA"/>
</dbReference>
<keyword evidence="7" id="KW-0472">Membrane</keyword>
<organism evidence="9 10">
    <name type="scientific">Motilimonas cestriensis</name>
    <dbReference type="NCBI Taxonomy" id="2742685"/>
    <lineage>
        <taxon>Bacteria</taxon>
        <taxon>Pseudomonadati</taxon>
        <taxon>Pseudomonadota</taxon>
        <taxon>Gammaproteobacteria</taxon>
        <taxon>Alteromonadales</taxon>
        <taxon>Alteromonadales genera incertae sedis</taxon>
        <taxon>Motilimonas</taxon>
    </lineage>
</organism>
<proteinExistence type="predicted"/>
<evidence type="ECO:0000256" key="7">
    <source>
        <dbReference type="ARBA" id="ARBA00023136"/>
    </source>
</evidence>
<evidence type="ECO:0000256" key="4">
    <source>
        <dbReference type="ARBA" id="ARBA00022692"/>
    </source>
</evidence>
<evidence type="ECO:0000256" key="5">
    <source>
        <dbReference type="ARBA" id="ARBA00022985"/>
    </source>
</evidence>
<keyword evidence="5" id="KW-0448">Lipopolysaccharide biosynthesis</keyword>
<gene>
    <name evidence="9" type="ORF">K6Y31_02575</name>
</gene>
<accession>A0ABS8W5A0</accession>
<evidence type="ECO:0000313" key="9">
    <source>
        <dbReference type="EMBL" id="MCE2593698.1"/>
    </source>
</evidence>
<dbReference type="InterPro" id="IPR001173">
    <property type="entry name" value="Glyco_trans_2-like"/>
</dbReference>
<keyword evidence="4" id="KW-0812">Transmembrane</keyword>
<feature type="domain" description="Glycosyltransferase 2-like" evidence="8">
    <location>
        <begin position="6"/>
        <end position="170"/>
    </location>
</feature>
<evidence type="ECO:0000256" key="2">
    <source>
        <dbReference type="ARBA" id="ARBA00022676"/>
    </source>
</evidence>
<evidence type="ECO:0000259" key="8">
    <source>
        <dbReference type="Pfam" id="PF00535"/>
    </source>
</evidence>
<dbReference type="InterPro" id="IPR029044">
    <property type="entry name" value="Nucleotide-diphossugar_trans"/>
</dbReference>
<keyword evidence="2" id="KW-0328">Glycosyltransferase</keyword>
<dbReference type="InterPro" id="IPR050256">
    <property type="entry name" value="Glycosyltransferase_2"/>
</dbReference>
<sequence length="245" mass="27387">MHPFVSVVIPAKNEQGNIGLLIKEISEVLHALGNIQFEVVLVNDGSKDNTVIEAKEFAAQSQCQLQVISHEASCGQSTALHTGIFHAKGEWIVTSDADGQNDPADIPALLQAAQQVQTEHFCIAGFRNKRLDTPWVRLQSKIANGIRQRFLNDGVPDSGCGLKVFPKRTFQALPYFDHMHRFLPALIKRINGKIVVCPVNHRNRAVGQSNYTAWSRAWVGVVDMFGVMWLRKRTKLPRIISEEIE</sequence>
<keyword evidence="10" id="KW-1185">Reference proteome</keyword>
<evidence type="ECO:0000256" key="6">
    <source>
        <dbReference type="ARBA" id="ARBA00022989"/>
    </source>
</evidence>
<comment type="caution">
    <text evidence="9">The sequence shown here is derived from an EMBL/GenBank/DDBJ whole genome shotgun (WGS) entry which is preliminary data.</text>
</comment>
<dbReference type="SUPFAM" id="SSF53448">
    <property type="entry name" value="Nucleotide-diphospho-sugar transferases"/>
    <property type="match status" value="1"/>
</dbReference>
<dbReference type="Pfam" id="PF00535">
    <property type="entry name" value="Glycos_transf_2"/>
    <property type="match status" value="1"/>
</dbReference>
<protein>
    <submittedName>
        <fullName evidence="9">Glycosyltransferase family 2 protein</fullName>
    </submittedName>
</protein>
<dbReference type="PANTHER" id="PTHR48090">
    <property type="entry name" value="UNDECAPRENYL-PHOSPHATE 4-DEOXY-4-FORMAMIDO-L-ARABINOSE TRANSFERASE-RELATED"/>
    <property type="match status" value="1"/>
</dbReference>
<keyword evidence="1" id="KW-1003">Cell membrane</keyword>
<evidence type="ECO:0000256" key="1">
    <source>
        <dbReference type="ARBA" id="ARBA00022475"/>
    </source>
</evidence>
<dbReference type="CDD" id="cd04179">
    <property type="entry name" value="DPM_DPG-synthase_like"/>
    <property type="match status" value="1"/>
</dbReference>
<keyword evidence="3" id="KW-0808">Transferase</keyword>
<dbReference type="Proteomes" id="UP001201273">
    <property type="component" value="Unassembled WGS sequence"/>
</dbReference>
<evidence type="ECO:0000313" key="10">
    <source>
        <dbReference type="Proteomes" id="UP001201273"/>
    </source>
</evidence>